<accession>A0AAD7TNJ2</accession>
<name>A0AAD7TNJ2_9APHY</name>
<comment type="caution">
    <text evidence="2">The sequence shown here is derived from an EMBL/GenBank/DDBJ whole genome shotgun (WGS) entry which is preliminary data.</text>
</comment>
<sequence length="197" mass="20497">MLALTALAAALSAASVMATPMKRAAPGPWCDGLGSGVFDTSSSFTLAAYNTTGPNTDSTGAPLVLGTAGAFQQTQIWHFITEESWGSYPITYPTVSLENGTLILQSDGATPAQATTVDAGNSLEFAARASANPLAGAQIYCAVQGDAGLPLLAVNNDADSFSLCQTTFENAVYYKAAPDRGYDFDSCYPVKLQILFQ</sequence>
<reference evidence="2" key="1">
    <citation type="submission" date="2022-11" db="EMBL/GenBank/DDBJ databases">
        <title>Genome Sequence of Cubamyces cubensis.</title>
        <authorList>
            <person name="Buettner E."/>
        </authorList>
    </citation>
    <scope>NUCLEOTIDE SEQUENCE</scope>
    <source>
        <strain evidence="2">MPL-01</strain>
    </source>
</reference>
<evidence type="ECO:0000313" key="3">
    <source>
        <dbReference type="Proteomes" id="UP001215151"/>
    </source>
</evidence>
<proteinExistence type="predicted"/>
<dbReference type="EMBL" id="JAPEVG010000260">
    <property type="protein sequence ID" value="KAJ8472420.1"/>
    <property type="molecule type" value="Genomic_DNA"/>
</dbReference>
<feature type="signal peptide" evidence="1">
    <location>
        <begin position="1"/>
        <end position="18"/>
    </location>
</feature>
<evidence type="ECO:0000313" key="2">
    <source>
        <dbReference type="EMBL" id="KAJ8472420.1"/>
    </source>
</evidence>
<keyword evidence="1" id="KW-0732">Signal</keyword>
<evidence type="ECO:0000256" key="1">
    <source>
        <dbReference type="SAM" id="SignalP"/>
    </source>
</evidence>
<gene>
    <name evidence="2" type="ORF">ONZ51_g8522</name>
</gene>
<keyword evidence="3" id="KW-1185">Reference proteome</keyword>
<organism evidence="2 3">
    <name type="scientific">Trametes cubensis</name>
    <dbReference type="NCBI Taxonomy" id="1111947"/>
    <lineage>
        <taxon>Eukaryota</taxon>
        <taxon>Fungi</taxon>
        <taxon>Dikarya</taxon>
        <taxon>Basidiomycota</taxon>
        <taxon>Agaricomycotina</taxon>
        <taxon>Agaricomycetes</taxon>
        <taxon>Polyporales</taxon>
        <taxon>Polyporaceae</taxon>
        <taxon>Trametes</taxon>
    </lineage>
</organism>
<feature type="chain" id="PRO_5042224555" evidence="1">
    <location>
        <begin position="19"/>
        <end position="197"/>
    </location>
</feature>
<dbReference type="AlphaFoldDB" id="A0AAD7TNJ2"/>
<protein>
    <submittedName>
        <fullName evidence="2">Uncharacterized protein</fullName>
    </submittedName>
</protein>
<dbReference type="Proteomes" id="UP001215151">
    <property type="component" value="Unassembled WGS sequence"/>
</dbReference>